<comment type="caution">
    <text evidence="1">The sequence shown here is derived from an EMBL/GenBank/DDBJ whole genome shotgun (WGS) entry which is preliminary data.</text>
</comment>
<gene>
    <name evidence="1" type="ORF">KCG48_10555</name>
</gene>
<organism evidence="1 2">
    <name type="scientific">Proteiniclasticum sediminis</name>
    <dbReference type="NCBI Taxonomy" id="2804028"/>
    <lineage>
        <taxon>Bacteria</taxon>
        <taxon>Bacillati</taxon>
        <taxon>Bacillota</taxon>
        <taxon>Clostridia</taxon>
        <taxon>Eubacteriales</taxon>
        <taxon>Clostridiaceae</taxon>
        <taxon>Proteiniclasticum</taxon>
    </lineage>
</organism>
<dbReference type="EMBL" id="JAGSCS010000014">
    <property type="protein sequence ID" value="MBR0576773.1"/>
    <property type="molecule type" value="Genomic_DNA"/>
</dbReference>
<dbReference type="RefSeq" id="WP_211802192.1">
    <property type="nucleotide sequence ID" value="NZ_JAGSCS010000014.1"/>
</dbReference>
<reference evidence="1" key="1">
    <citation type="submission" date="2021-04" db="EMBL/GenBank/DDBJ databases">
        <title>Proteiniclasticum sedimins sp. nov., an obligate anaerobic bacterium isolated from anaerobic sludge.</title>
        <authorList>
            <person name="Liu J."/>
        </authorList>
    </citation>
    <scope>NUCLEOTIDE SEQUENCE</scope>
    <source>
        <strain evidence="1">BAD-10</strain>
    </source>
</reference>
<keyword evidence="2" id="KW-1185">Reference proteome</keyword>
<dbReference type="AlphaFoldDB" id="A0A941CS52"/>
<dbReference type="Proteomes" id="UP000675379">
    <property type="component" value="Unassembled WGS sequence"/>
</dbReference>
<sequence>MIRENSIKKRAQMDPIDQLRLHLIEQLEEKEKVRSSWKNTKKFSRKRKVK</sequence>
<proteinExistence type="predicted"/>
<evidence type="ECO:0000313" key="2">
    <source>
        <dbReference type="Proteomes" id="UP000675379"/>
    </source>
</evidence>
<evidence type="ECO:0000313" key="1">
    <source>
        <dbReference type="EMBL" id="MBR0576773.1"/>
    </source>
</evidence>
<name>A0A941CS52_9CLOT</name>
<protein>
    <submittedName>
        <fullName evidence="1">Uncharacterized protein</fullName>
    </submittedName>
</protein>
<accession>A0A941CS52</accession>